<evidence type="ECO:0000256" key="1">
    <source>
        <dbReference type="ARBA" id="ARBA00022485"/>
    </source>
</evidence>
<dbReference type="InterPro" id="IPR036136">
    <property type="entry name" value="Nit/Sulf_reduc_fer-like_dom_sf"/>
</dbReference>
<dbReference type="Pfam" id="PF03460">
    <property type="entry name" value="NIR_SIR_ferr"/>
    <property type="match status" value="2"/>
</dbReference>
<dbReference type="Proteomes" id="UP000199759">
    <property type="component" value="Unassembled WGS sequence"/>
</dbReference>
<keyword evidence="3" id="KW-0479">Metal-binding</keyword>
<evidence type="ECO:0000259" key="8">
    <source>
        <dbReference type="Pfam" id="PF03460"/>
    </source>
</evidence>
<dbReference type="RefSeq" id="WP_091768598.1">
    <property type="nucleotide sequence ID" value="NZ_FNHG01000005.1"/>
</dbReference>
<keyword evidence="5" id="KW-0408">Iron</keyword>
<sequence>MYRYDEYDATLVRERIGEFRDQIERRLDGRLSEDEFKPLRLMNGVYLQLHAYMLRVAIPYGTLNSAQVRTLARIARHYDRGYGHFTTRTNIQFNWPALTDVPAILEELAAVEMHAIQTSGNCIRNTTADPYSGAAADEIEDGRPWAEIIRQWSSLHPEFTFLPRKFKIAVNGAAEDRAGLRVHDIGLQIVRDALGQTGFEVWVGGGQGRTPRLAVKTRDFLEPRDLLSYLTAVLRVYNQHGRRDNMYKARIKILVEALGAEAFIAEVEEEFEAIRDSELRLPDAEIARIRSFFGTPSIHNPAPLPEAGEPGFRHWLKRNRRAHRVDGLSSIVISLKPIGGTPGDATDEQLDIIADLTARYGLDEIRVTPEQNLLLPHVHNEDLHPLWLALKSAGLATPNAGLATDIVSCPGMDYCSLATARSIPIAQAIAKRLEVAGLSEAAGDVTIKVDGCINACGHHHVANIGVLGLDKRGEEYYQITLGGAFGKDAAIGGIVGKGLAGDDVPDAIARILETYLQLRRGSETFIDTLRRTGADAFKEAIYVAQ</sequence>
<dbReference type="GO" id="GO:0046872">
    <property type="term" value="F:metal ion binding"/>
    <property type="evidence" value="ECO:0007669"/>
    <property type="project" value="UniProtKB-KW"/>
</dbReference>
<protein>
    <submittedName>
        <fullName evidence="9">Sulfite reductase (NADPH) hemoprotein beta-component</fullName>
    </submittedName>
</protein>
<evidence type="ECO:0000313" key="10">
    <source>
        <dbReference type="Proteomes" id="UP000199759"/>
    </source>
</evidence>
<dbReference type="InterPro" id="IPR005117">
    <property type="entry name" value="NiRdtase/SiRdtase_haem-b_fer"/>
</dbReference>
<feature type="domain" description="Nitrite/Sulfite reductase ferredoxin-like" evidence="8">
    <location>
        <begin position="342"/>
        <end position="392"/>
    </location>
</feature>
<dbReference type="InterPro" id="IPR045854">
    <property type="entry name" value="NO2/SO3_Rdtase_4Fe4S_sf"/>
</dbReference>
<keyword evidence="1" id="KW-0004">4Fe-4S</keyword>
<keyword evidence="2" id="KW-0349">Heme</keyword>
<dbReference type="InterPro" id="IPR051329">
    <property type="entry name" value="NIR_SIR_4Fe-4S"/>
</dbReference>
<evidence type="ECO:0000256" key="2">
    <source>
        <dbReference type="ARBA" id="ARBA00022617"/>
    </source>
</evidence>
<proteinExistence type="predicted"/>
<dbReference type="GO" id="GO:0051539">
    <property type="term" value="F:4 iron, 4 sulfur cluster binding"/>
    <property type="evidence" value="ECO:0007669"/>
    <property type="project" value="UniProtKB-KW"/>
</dbReference>
<keyword evidence="4" id="KW-0560">Oxidoreductase</keyword>
<gene>
    <name evidence="9" type="ORF">SAMN04488568_105141</name>
</gene>
<dbReference type="SUPFAM" id="SSF56014">
    <property type="entry name" value="Nitrite and sulphite reductase 4Fe-4S domain-like"/>
    <property type="match status" value="2"/>
</dbReference>
<evidence type="ECO:0000313" key="9">
    <source>
        <dbReference type="EMBL" id="SDM13920.1"/>
    </source>
</evidence>
<dbReference type="GO" id="GO:0016491">
    <property type="term" value="F:oxidoreductase activity"/>
    <property type="evidence" value="ECO:0007669"/>
    <property type="project" value="UniProtKB-KW"/>
</dbReference>
<name>A0A1G9QSV6_9PROT</name>
<keyword evidence="6" id="KW-0411">Iron-sulfur</keyword>
<dbReference type="Gene3D" id="3.90.480.10">
    <property type="entry name" value="Sulfite Reductase Hemoprotein,Domain 2"/>
    <property type="match status" value="1"/>
</dbReference>
<dbReference type="SUPFAM" id="SSF55124">
    <property type="entry name" value="Nitrite/Sulfite reductase N-terminal domain-like"/>
    <property type="match status" value="2"/>
</dbReference>
<dbReference type="InterPro" id="IPR006067">
    <property type="entry name" value="NO2/SO3_Rdtase_4Fe4S_dom"/>
</dbReference>
<evidence type="ECO:0000256" key="5">
    <source>
        <dbReference type="ARBA" id="ARBA00023004"/>
    </source>
</evidence>
<keyword evidence="10" id="KW-1185">Reference proteome</keyword>
<organism evidence="9 10">
    <name type="scientific">Maricaulis salignorans</name>
    <dbReference type="NCBI Taxonomy" id="144026"/>
    <lineage>
        <taxon>Bacteria</taxon>
        <taxon>Pseudomonadati</taxon>
        <taxon>Pseudomonadota</taxon>
        <taxon>Alphaproteobacteria</taxon>
        <taxon>Maricaulales</taxon>
        <taxon>Maricaulaceae</taxon>
        <taxon>Maricaulis</taxon>
    </lineage>
</organism>
<feature type="domain" description="Nitrite/sulphite reductase 4Fe-4S" evidence="7">
    <location>
        <begin position="406"/>
        <end position="541"/>
    </location>
</feature>
<evidence type="ECO:0000256" key="4">
    <source>
        <dbReference type="ARBA" id="ARBA00023002"/>
    </source>
</evidence>
<accession>A0A1G9QSV6</accession>
<reference evidence="9 10" key="1">
    <citation type="submission" date="2016-10" db="EMBL/GenBank/DDBJ databases">
        <authorList>
            <person name="de Groot N.N."/>
        </authorList>
    </citation>
    <scope>NUCLEOTIDE SEQUENCE [LARGE SCALE GENOMIC DNA]</scope>
    <source>
        <strain evidence="9 10">DSM 16077</strain>
    </source>
</reference>
<feature type="domain" description="Nitrite/sulphite reductase 4Fe-4S" evidence="7">
    <location>
        <begin position="119"/>
        <end position="272"/>
    </location>
</feature>
<evidence type="ECO:0000256" key="3">
    <source>
        <dbReference type="ARBA" id="ARBA00022723"/>
    </source>
</evidence>
<dbReference type="Pfam" id="PF01077">
    <property type="entry name" value="NIR_SIR"/>
    <property type="match status" value="2"/>
</dbReference>
<dbReference type="STRING" id="144026.SAMN04488568_105141"/>
<evidence type="ECO:0000259" key="7">
    <source>
        <dbReference type="Pfam" id="PF01077"/>
    </source>
</evidence>
<dbReference type="AlphaFoldDB" id="A0A1G9QSV6"/>
<feature type="domain" description="Nitrite/Sulfite reductase ferredoxin-like" evidence="8">
    <location>
        <begin position="52"/>
        <end position="111"/>
    </location>
</feature>
<evidence type="ECO:0000256" key="6">
    <source>
        <dbReference type="ARBA" id="ARBA00023014"/>
    </source>
</evidence>
<dbReference type="PANTHER" id="PTHR32439:SF9">
    <property type="entry name" value="BLR3264 PROTEIN"/>
    <property type="match status" value="1"/>
</dbReference>
<dbReference type="PANTHER" id="PTHR32439">
    <property type="entry name" value="FERREDOXIN--NITRITE REDUCTASE, CHLOROPLASTIC"/>
    <property type="match status" value="1"/>
</dbReference>
<dbReference type="GO" id="GO:0020037">
    <property type="term" value="F:heme binding"/>
    <property type="evidence" value="ECO:0007669"/>
    <property type="project" value="InterPro"/>
</dbReference>
<dbReference type="Gene3D" id="3.30.413.10">
    <property type="entry name" value="Sulfite Reductase Hemoprotein, domain 1"/>
    <property type="match status" value="2"/>
</dbReference>
<dbReference type="OrthoDB" id="9803707at2"/>
<dbReference type="EMBL" id="FNHG01000005">
    <property type="protein sequence ID" value="SDM13920.1"/>
    <property type="molecule type" value="Genomic_DNA"/>
</dbReference>